<protein>
    <recommendedName>
        <fullName evidence="3">Integrase</fullName>
    </recommendedName>
</protein>
<organism evidence="1 2">
    <name type="scientific">Deinococcus metallilatus</name>
    <dbReference type="NCBI Taxonomy" id="1211322"/>
    <lineage>
        <taxon>Bacteria</taxon>
        <taxon>Thermotogati</taxon>
        <taxon>Deinococcota</taxon>
        <taxon>Deinococci</taxon>
        <taxon>Deinococcales</taxon>
        <taxon>Deinococcaceae</taxon>
        <taxon>Deinococcus</taxon>
    </lineage>
</organism>
<gene>
    <name evidence="1" type="ORF">HNQ10_000022</name>
</gene>
<accession>A0ABR6MMN7</accession>
<sequence length="60" mass="6281">MEAYLVTRGGRGARVSVNTLESYRIGVQVLLDWAGPAGVSLNRCYGEGSRNGVAAVLRGG</sequence>
<comment type="caution">
    <text evidence="1">The sequence shown here is derived from an EMBL/GenBank/DDBJ whole genome shotgun (WGS) entry which is preliminary data.</text>
</comment>
<name>A0ABR6MMN7_9DEIO</name>
<evidence type="ECO:0000313" key="2">
    <source>
        <dbReference type="Proteomes" id="UP000536909"/>
    </source>
</evidence>
<evidence type="ECO:0008006" key="3">
    <source>
        <dbReference type="Google" id="ProtNLM"/>
    </source>
</evidence>
<dbReference type="EMBL" id="JACHFV010000001">
    <property type="protein sequence ID" value="MBB5293209.1"/>
    <property type="molecule type" value="Genomic_DNA"/>
</dbReference>
<proteinExistence type="predicted"/>
<keyword evidence="2" id="KW-1185">Reference proteome</keyword>
<reference evidence="1 2" key="1">
    <citation type="submission" date="2020-08" db="EMBL/GenBank/DDBJ databases">
        <title>Genomic Encyclopedia of Type Strains, Phase IV (KMG-IV): sequencing the most valuable type-strain genomes for metagenomic binning, comparative biology and taxonomic classification.</title>
        <authorList>
            <person name="Goeker M."/>
        </authorList>
    </citation>
    <scope>NUCLEOTIDE SEQUENCE [LARGE SCALE GENOMIC DNA]</scope>
    <source>
        <strain evidence="1 2">DSM 105434</strain>
    </source>
</reference>
<evidence type="ECO:0000313" key="1">
    <source>
        <dbReference type="EMBL" id="MBB5293209.1"/>
    </source>
</evidence>
<dbReference type="Proteomes" id="UP000536909">
    <property type="component" value="Unassembled WGS sequence"/>
</dbReference>